<feature type="transmembrane region" description="Helical" evidence="1">
    <location>
        <begin position="102"/>
        <end position="124"/>
    </location>
</feature>
<name>N1WMD4_9LEPT</name>
<feature type="transmembrane region" description="Helical" evidence="1">
    <location>
        <begin position="44"/>
        <end position="66"/>
    </location>
</feature>
<feature type="transmembrane region" description="Helical" evidence="1">
    <location>
        <begin position="144"/>
        <end position="168"/>
    </location>
</feature>
<dbReference type="OrthoDB" id="345735at2"/>
<dbReference type="Proteomes" id="UP000012313">
    <property type="component" value="Unassembled WGS sequence"/>
</dbReference>
<keyword evidence="1" id="KW-1133">Transmembrane helix</keyword>
<evidence type="ECO:0000313" key="3">
    <source>
        <dbReference type="Proteomes" id="UP000012313"/>
    </source>
</evidence>
<keyword evidence="3" id="KW-1185">Reference proteome</keyword>
<comment type="caution">
    <text evidence="2">The sequence shown here is derived from an EMBL/GenBank/DDBJ whole genome shotgun (WGS) entry which is preliminary data.</text>
</comment>
<proteinExistence type="predicted"/>
<keyword evidence="1" id="KW-0472">Membrane</keyword>
<keyword evidence="1" id="KW-0812">Transmembrane</keyword>
<dbReference type="STRING" id="1218598.LEP1GSC060_3483"/>
<feature type="transmembrane region" description="Helical" evidence="1">
    <location>
        <begin position="210"/>
        <end position="228"/>
    </location>
</feature>
<feature type="transmembrane region" description="Helical" evidence="1">
    <location>
        <begin position="16"/>
        <end position="37"/>
    </location>
</feature>
<dbReference type="AlphaFoldDB" id="N1WMD4"/>
<gene>
    <name evidence="2" type="ORF">LEP1GSC060_3483</name>
</gene>
<dbReference type="RefSeq" id="WP_003006498.1">
    <property type="nucleotide sequence ID" value="NZ_AOHC02000041.1"/>
</dbReference>
<reference evidence="2" key="1">
    <citation type="submission" date="2013-03" db="EMBL/GenBank/DDBJ databases">
        <authorList>
            <person name="Harkins D.M."/>
            <person name="Durkin A.S."/>
            <person name="Brinkac L.M."/>
            <person name="Haft D.H."/>
            <person name="Selengut J.D."/>
            <person name="Sanka R."/>
            <person name="DePew J."/>
            <person name="Purushe J."/>
            <person name="Hartskeerl R.A."/>
            <person name="Ahmed A."/>
            <person name="van der Linden H."/>
            <person name="Goris M.G.A."/>
            <person name="Vinetz J.M."/>
            <person name="Sutton G.G."/>
            <person name="Nierman W.C."/>
            <person name="Fouts D.E."/>
        </authorList>
    </citation>
    <scope>NUCLEOTIDE SEQUENCE [LARGE SCALE GENOMIC DNA]</scope>
    <source>
        <strain evidence="2">ICFT</strain>
    </source>
</reference>
<feature type="transmembrane region" description="Helical" evidence="1">
    <location>
        <begin position="72"/>
        <end position="90"/>
    </location>
</feature>
<accession>N1WMD4</accession>
<evidence type="ECO:0000313" key="2">
    <source>
        <dbReference type="EMBL" id="EMY76943.1"/>
    </source>
</evidence>
<dbReference type="EMBL" id="AOHC02000041">
    <property type="protein sequence ID" value="EMY76943.1"/>
    <property type="molecule type" value="Genomic_DNA"/>
</dbReference>
<organism evidence="2 3">
    <name type="scientific">Leptospira weilii serovar Ranarum str. ICFT</name>
    <dbReference type="NCBI Taxonomy" id="1218598"/>
    <lineage>
        <taxon>Bacteria</taxon>
        <taxon>Pseudomonadati</taxon>
        <taxon>Spirochaetota</taxon>
        <taxon>Spirochaetia</taxon>
        <taxon>Leptospirales</taxon>
        <taxon>Leptospiraceae</taxon>
        <taxon>Leptospira</taxon>
    </lineage>
</organism>
<feature type="transmembrane region" description="Helical" evidence="1">
    <location>
        <begin position="180"/>
        <end position="204"/>
    </location>
</feature>
<protein>
    <submittedName>
        <fullName evidence="2">Membrane protein</fullName>
    </submittedName>
</protein>
<sequence>MSFVTSCFQGIYTLETISALLLASACNLCLGFYVLFVTRQRKRFLDFGTLCILFGIWSALFAVPFFEGTKTTFWTRTLTLPMIAAPLLLIRFIHSYVFDKEFPVVGSLSILVVYVIPIYVFSYSDLYIMSAWIQDAKLHFTAGILYDYFVIGGILSIISSIIVLALGFKKRRGLNRVRCVYIATGILLWLVSIGTFTLLLRFLGLPEYNFVAPISCTLATAIWSIGIIKINLFELSESAILEEENSIVANANILILRKVDSESYKKALIRCRKNTIERIIQNFTDLQINSELSVEEIYFYMAKNERAIIPLKSYPPERS</sequence>
<evidence type="ECO:0000256" key="1">
    <source>
        <dbReference type="SAM" id="Phobius"/>
    </source>
</evidence>